<dbReference type="InterPro" id="IPR050364">
    <property type="entry name" value="Cytochrome_P450_fung"/>
</dbReference>
<dbReference type="PANTHER" id="PTHR46300:SF7">
    <property type="entry name" value="P450, PUTATIVE (EUROFUNG)-RELATED"/>
    <property type="match status" value="1"/>
</dbReference>
<organism evidence="9 10">
    <name type="scientific">Crucibulum laeve</name>
    <dbReference type="NCBI Taxonomy" id="68775"/>
    <lineage>
        <taxon>Eukaryota</taxon>
        <taxon>Fungi</taxon>
        <taxon>Dikarya</taxon>
        <taxon>Basidiomycota</taxon>
        <taxon>Agaricomycotina</taxon>
        <taxon>Agaricomycetes</taxon>
        <taxon>Agaricomycetidae</taxon>
        <taxon>Agaricales</taxon>
        <taxon>Agaricineae</taxon>
        <taxon>Nidulariaceae</taxon>
        <taxon>Crucibulum</taxon>
    </lineage>
</organism>
<evidence type="ECO:0000256" key="3">
    <source>
        <dbReference type="ARBA" id="ARBA00010617"/>
    </source>
</evidence>
<keyword evidence="10" id="KW-1185">Reference proteome</keyword>
<dbReference type="PRINTS" id="PR00463">
    <property type="entry name" value="EP450I"/>
</dbReference>
<comment type="cofactor">
    <cofactor evidence="1">
        <name>heme</name>
        <dbReference type="ChEBI" id="CHEBI:30413"/>
    </cofactor>
</comment>
<gene>
    <name evidence="9" type="ORF">BDQ12DRAFT_660583</name>
</gene>
<comment type="pathway">
    <text evidence="2">Secondary metabolite biosynthesis.</text>
</comment>
<reference evidence="9 10" key="1">
    <citation type="journal article" date="2019" name="Nat. Ecol. Evol.">
        <title>Megaphylogeny resolves global patterns of mushroom evolution.</title>
        <authorList>
            <person name="Varga T."/>
            <person name="Krizsan K."/>
            <person name="Foldi C."/>
            <person name="Dima B."/>
            <person name="Sanchez-Garcia M."/>
            <person name="Sanchez-Ramirez S."/>
            <person name="Szollosi G.J."/>
            <person name="Szarkandi J.G."/>
            <person name="Papp V."/>
            <person name="Albert L."/>
            <person name="Andreopoulos W."/>
            <person name="Angelini C."/>
            <person name="Antonin V."/>
            <person name="Barry K.W."/>
            <person name="Bougher N.L."/>
            <person name="Buchanan P."/>
            <person name="Buyck B."/>
            <person name="Bense V."/>
            <person name="Catcheside P."/>
            <person name="Chovatia M."/>
            <person name="Cooper J."/>
            <person name="Damon W."/>
            <person name="Desjardin D."/>
            <person name="Finy P."/>
            <person name="Geml J."/>
            <person name="Haridas S."/>
            <person name="Hughes K."/>
            <person name="Justo A."/>
            <person name="Karasinski D."/>
            <person name="Kautmanova I."/>
            <person name="Kiss B."/>
            <person name="Kocsube S."/>
            <person name="Kotiranta H."/>
            <person name="LaButti K.M."/>
            <person name="Lechner B.E."/>
            <person name="Liimatainen K."/>
            <person name="Lipzen A."/>
            <person name="Lukacs Z."/>
            <person name="Mihaltcheva S."/>
            <person name="Morgado L.N."/>
            <person name="Niskanen T."/>
            <person name="Noordeloos M.E."/>
            <person name="Ohm R.A."/>
            <person name="Ortiz-Santana B."/>
            <person name="Ovrebo C."/>
            <person name="Racz N."/>
            <person name="Riley R."/>
            <person name="Savchenko A."/>
            <person name="Shiryaev A."/>
            <person name="Soop K."/>
            <person name="Spirin V."/>
            <person name="Szebenyi C."/>
            <person name="Tomsovsky M."/>
            <person name="Tulloss R.E."/>
            <person name="Uehling J."/>
            <person name="Grigoriev I.V."/>
            <person name="Vagvolgyi C."/>
            <person name="Papp T."/>
            <person name="Martin F.M."/>
            <person name="Miettinen O."/>
            <person name="Hibbett D.S."/>
            <person name="Nagy L.G."/>
        </authorList>
    </citation>
    <scope>NUCLEOTIDE SEQUENCE [LARGE SCALE GENOMIC DNA]</scope>
    <source>
        <strain evidence="9 10">CBS 166.37</strain>
    </source>
</reference>
<comment type="similarity">
    <text evidence="3">Belongs to the cytochrome P450 family.</text>
</comment>
<dbReference type="PANTHER" id="PTHR46300">
    <property type="entry name" value="P450, PUTATIVE (EUROFUNG)-RELATED-RELATED"/>
    <property type="match status" value="1"/>
</dbReference>
<dbReference type="Pfam" id="PF00067">
    <property type="entry name" value="p450"/>
    <property type="match status" value="1"/>
</dbReference>
<keyword evidence="7" id="KW-0408">Iron</keyword>
<evidence type="ECO:0000256" key="6">
    <source>
        <dbReference type="ARBA" id="ARBA00023002"/>
    </source>
</evidence>
<keyword evidence="8" id="KW-0503">Monooxygenase</keyword>
<evidence type="ECO:0000313" key="10">
    <source>
        <dbReference type="Proteomes" id="UP000308652"/>
    </source>
</evidence>
<dbReference type="GO" id="GO:0020037">
    <property type="term" value="F:heme binding"/>
    <property type="evidence" value="ECO:0007669"/>
    <property type="project" value="InterPro"/>
</dbReference>
<dbReference type="InterPro" id="IPR001128">
    <property type="entry name" value="Cyt_P450"/>
</dbReference>
<evidence type="ECO:0000256" key="1">
    <source>
        <dbReference type="ARBA" id="ARBA00001971"/>
    </source>
</evidence>
<dbReference type="Gene3D" id="1.10.630.10">
    <property type="entry name" value="Cytochrome P450"/>
    <property type="match status" value="1"/>
</dbReference>
<dbReference type="AlphaFoldDB" id="A0A5C3LGR1"/>
<dbReference type="InterPro" id="IPR002401">
    <property type="entry name" value="Cyt_P450_E_grp-I"/>
</dbReference>
<evidence type="ECO:0000256" key="4">
    <source>
        <dbReference type="ARBA" id="ARBA00022617"/>
    </source>
</evidence>
<name>A0A5C3LGR1_9AGAR</name>
<evidence type="ECO:0000256" key="2">
    <source>
        <dbReference type="ARBA" id="ARBA00005179"/>
    </source>
</evidence>
<evidence type="ECO:0000313" key="9">
    <source>
        <dbReference type="EMBL" id="TFK31353.1"/>
    </source>
</evidence>
<proteinExistence type="inferred from homology"/>
<dbReference type="GO" id="GO:0004497">
    <property type="term" value="F:monooxygenase activity"/>
    <property type="evidence" value="ECO:0007669"/>
    <property type="project" value="UniProtKB-KW"/>
</dbReference>
<dbReference type="OrthoDB" id="1103324at2759"/>
<dbReference type="GO" id="GO:0005506">
    <property type="term" value="F:iron ion binding"/>
    <property type="evidence" value="ECO:0007669"/>
    <property type="project" value="InterPro"/>
</dbReference>
<sequence length="293" mass="33497">MPKHKEWITYGKWKNKYGDIVGVRVFGKSIVILNTSELAQELLNSRSVLYSDRPAFPMLEMMGFNSWNMGIMPLGQEHGLLRRLFSWLLSPKEVARYNDIRNREIQRLLQSLLASPSEFRTHIRRMNAGIIGQMFYGMDIEDDTSNLIELNEEIIMKTSRAGSPAAYIVNTFPIFKHWPKFLPGSGFRREVQQGQELVSKLVKISFDLYSPQQSLPNIPSLLTSQSDEKMSPEEFQWAIRAMASTSYSAGVETSTSLLLSFVLAMLHYPKVQATAQRQLDEKLLLKAHRHAVA</sequence>
<evidence type="ECO:0000256" key="5">
    <source>
        <dbReference type="ARBA" id="ARBA00022723"/>
    </source>
</evidence>
<keyword evidence="5" id="KW-0479">Metal-binding</keyword>
<dbReference type="SUPFAM" id="SSF48264">
    <property type="entry name" value="Cytochrome P450"/>
    <property type="match status" value="1"/>
</dbReference>
<evidence type="ECO:0000256" key="7">
    <source>
        <dbReference type="ARBA" id="ARBA00023004"/>
    </source>
</evidence>
<dbReference type="Proteomes" id="UP000308652">
    <property type="component" value="Unassembled WGS sequence"/>
</dbReference>
<dbReference type="STRING" id="68775.A0A5C3LGR1"/>
<protein>
    <submittedName>
        <fullName evidence="9">Cytochrome P450</fullName>
    </submittedName>
</protein>
<keyword evidence="4" id="KW-0349">Heme</keyword>
<accession>A0A5C3LGR1</accession>
<dbReference type="InterPro" id="IPR036396">
    <property type="entry name" value="Cyt_P450_sf"/>
</dbReference>
<dbReference type="GO" id="GO:0016705">
    <property type="term" value="F:oxidoreductase activity, acting on paired donors, with incorporation or reduction of molecular oxygen"/>
    <property type="evidence" value="ECO:0007669"/>
    <property type="project" value="InterPro"/>
</dbReference>
<evidence type="ECO:0000256" key="8">
    <source>
        <dbReference type="ARBA" id="ARBA00023033"/>
    </source>
</evidence>
<keyword evidence="6" id="KW-0560">Oxidoreductase</keyword>
<dbReference type="EMBL" id="ML213771">
    <property type="protein sequence ID" value="TFK31353.1"/>
    <property type="molecule type" value="Genomic_DNA"/>
</dbReference>